<keyword evidence="3" id="KW-1185">Reference proteome</keyword>
<protein>
    <submittedName>
        <fullName evidence="2">Uncharacterized protein</fullName>
    </submittedName>
</protein>
<accession>A0A397S4X3</accession>
<comment type="caution">
    <text evidence="2">The sequence shown here is derived from an EMBL/GenBank/DDBJ whole genome shotgun (WGS) entry which is preliminary data.</text>
</comment>
<sequence length="374" mass="43612">MFVSKINTPASTVTSVITTKEKNALTLAKLRNYGMAGRPVTRFVDFAKELSKCKLKSFLFYKLQKDLEKILEKYKVSENDIICIPPFTSETEKIDADDKKLKYCINEIKCKIYSLGPTTGKNEVIHCSYIKRILYASIFITKRLTKKKIILNSQLEIKSGEATGRIDFTIKKIIDTVNEKLIAITEGKQKDLVIGFIQNVMQLKSSYHTNTRKRKISEAFDNKFNYLYEIVITASDWYFLMYTSERIYCSKVNYHIVLTKDVFDNNRELRQGVKKVIKVIVGLLKDRVEIDLLRQENVRLITENVEFKAKYNEAKDEITKLRAELRNRIKELEKARINTAIKNTRRDVKNVRYDTKNAKLKAKVVKLKEDFMHP</sequence>
<organism evidence="2 3">
    <name type="scientific">Glomus cerebriforme</name>
    <dbReference type="NCBI Taxonomy" id="658196"/>
    <lineage>
        <taxon>Eukaryota</taxon>
        <taxon>Fungi</taxon>
        <taxon>Fungi incertae sedis</taxon>
        <taxon>Mucoromycota</taxon>
        <taxon>Glomeromycotina</taxon>
        <taxon>Glomeromycetes</taxon>
        <taxon>Glomerales</taxon>
        <taxon>Glomeraceae</taxon>
        <taxon>Glomus</taxon>
    </lineage>
</organism>
<keyword evidence="1" id="KW-0175">Coiled coil</keyword>
<evidence type="ECO:0000313" key="3">
    <source>
        <dbReference type="Proteomes" id="UP000265703"/>
    </source>
</evidence>
<reference evidence="2 3" key="1">
    <citation type="submission" date="2018-06" db="EMBL/GenBank/DDBJ databases">
        <title>Comparative genomics reveals the genomic features of Rhizophagus irregularis, R. cerebriforme, R. diaphanum and Gigaspora rosea, and their symbiotic lifestyle signature.</title>
        <authorList>
            <person name="Morin E."/>
            <person name="San Clemente H."/>
            <person name="Chen E.C.H."/>
            <person name="De La Providencia I."/>
            <person name="Hainaut M."/>
            <person name="Kuo A."/>
            <person name="Kohler A."/>
            <person name="Murat C."/>
            <person name="Tang N."/>
            <person name="Roy S."/>
            <person name="Loubradou J."/>
            <person name="Henrissat B."/>
            <person name="Grigoriev I.V."/>
            <person name="Corradi N."/>
            <person name="Roux C."/>
            <person name="Martin F.M."/>
        </authorList>
    </citation>
    <scope>NUCLEOTIDE SEQUENCE [LARGE SCALE GENOMIC DNA]</scope>
    <source>
        <strain evidence="2 3">DAOM 227022</strain>
    </source>
</reference>
<gene>
    <name evidence="2" type="ORF">C1645_837009</name>
</gene>
<dbReference type="AlphaFoldDB" id="A0A397S4X3"/>
<name>A0A397S4X3_9GLOM</name>
<dbReference type="EMBL" id="QKYT01000797">
    <property type="protein sequence ID" value="RIA81440.1"/>
    <property type="molecule type" value="Genomic_DNA"/>
</dbReference>
<evidence type="ECO:0000313" key="2">
    <source>
        <dbReference type="EMBL" id="RIA81440.1"/>
    </source>
</evidence>
<feature type="coiled-coil region" evidence="1">
    <location>
        <begin position="297"/>
        <end position="370"/>
    </location>
</feature>
<proteinExistence type="predicted"/>
<dbReference type="Proteomes" id="UP000265703">
    <property type="component" value="Unassembled WGS sequence"/>
</dbReference>
<evidence type="ECO:0000256" key="1">
    <source>
        <dbReference type="SAM" id="Coils"/>
    </source>
</evidence>